<dbReference type="GO" id="GO:0006355">
    <property type="term" value="P:regulation of DNA-templated transcription"/>
    <property type="evidence" value="ECO:0007669"/>
    <property type="project" value="InterPro"/>
</dbReference>
<dbReference type="Proteomes" id="UP000658613">
    <property type="component" value="Unassembled WGS sequence"/>
</dbReference>
<feature type="domain" description="Response regulatory" evidence="7">
    <location>
        <begin position="6"/>
        <end position="123"/>
    </location>
</feature>
<keyword evidence="9" id="KW-1185">Reference proteome</keyword>
<evidence type="ECO:0000256" key="3">
    <source>
        <dbReference type="ARBA" id="ARBA00023125"/>
    </source>
</evidence>
<reference evidence="8" key="1">
    <citation type="submission" date="2020-11" db="EMBL/GenBank/DDBJ databases">
        <title>Sequencing the genomes of 1000 actinobacteria strains.</title>
        <authorList>
            <person name="Klenk H.-P."/>
        </authorList>
    </citation>
    <scope>NUCLEOTIDE SEQUENCE</scope>
    <source>
        <strain evidence="8">DSM 45632</strain>
    </source>
</reference>
<sequence>MSGAIRVMLIDDQELVRTGFRLVLSTEPDIDVVAEAEDGAAALELLRSGIEVDVCCMDVRMPRMNGIDATRVIVAEEHTTKVLILTTFDHDEYVYEALAAGASGFLLKDCGAQDLIAGIRTIAFGNAMLAPTATARLVERFRPHMKAPSPSARAEALSNDLSPREIEVLTAIGQGMSNQEIAASLFMAETTVKSYVGRLLTKLDARDRVHLVIIAYDAGLAVPKK</sequence>
<dbReference type="CDD" id="cd17535">
    <property type="entry name" value="REC_NarL-like"/>
    <property type="match status" value="1"/>
</dbReference>
<dbReference type="Pfam" id="PF00072">
    <property type="entry name" value="Response_reg"/>
    <property type="match status" value="1"/>
</dbReference>
<dbReference type="InterPro" id="IPR011006">
    <property type="entry name" value="CheY-like_superfamily"/>
</dbReference>
<dbReference type="InterPro" id="IPR000792">
    <property type="entry name" value="Tscrpt_reg_LuxR_C"/>
</dbReference>
<dbReference type="SUPFAM" id="SSF52172">
    <property type="entry name" value="CheY-like"/>
    <property type="match status" value="1"/>
</dbReference>
<dbReference type="EMBL" id="JADOUE010000001">
    <property type="protein sequence ID" value="MBG6122129.1"/>
    <property type="molecule type" value="Genomic_DNA"/>
</dbReference>
<dbReference type="Pfam" id="PF00196">
    <property type="entry name" value="GerE"/>
    <property type="match status" value="1"/>
</dbReference>
<evidence type="ECO:0000256" key="1">
    <source>
        <dbReference type="ARBA" id="ARBA00022553"/>
    </source>
</evidence>
<keyword evidence="4" id="KW-0804">Transcription</keyword>
<dbReference type="SMART" id="SM00448">
    <property type="entry name" value="REC"/>
    <property type="match status" value="1"/>
</dbReference>
<evidence type="ECO:0000256" key="5">
    <source>
        <dbReference type="PROSITE-ProRule" id="PRU00169"/>
    </source>
</evidence>
<evidence type="ECO:0000256" key="2">
    <source>
        <dbReference type="ARBA" id="ARBA00023015"/>
    </source>
</evidence>
<dbReference type="PANTHER" id="PTHR43214:SF24">
    <property type="entry name" value="TRANSCRIPTIONAL REGULATORY PROTEIN NARL-RELATED"/>
    <property type="match status" value="1"/>
</dbReference>
<evidence type="ECO:0000259" key="6">
    <source>
        <dbReference type="PROSITE" id="PS50043"/>
    </source>
</evidence>
<comment type="caution">
    <text evidence="8">The sequence shown here is derived from an EMBL/GenBank/DDBJ whole genome shotgun (WGS) entry which is preliminary data.</text>
</comment>
<dbReference type="GO" id="GO:0000160">
    <property type="term" value="P:phosphorelay signal transduction system"/>
    <property type="evidence" value="ECO:0007669"/>
    <property type="project" value="InterPro"/>
</dbReference>
<evidence type="ECO:0000313" key="9">
    <source>
        <dbReference type="Proteomes" id="UP000658613"/>
    </source>
</evidence>
<dbReference type="CDD" id="cd06170">
    <property type="entry name" value="LuxR_C_like"/>
    <property type="match status" value="1"/>
</dbReference>
<dbReference type="PRINTS" id="PR00038">
    <property type="entry name" value="HTHLUXR"/>
</dbReference>
<protein>
    <submittedName>
        <fullName evidence="8">DNA-binding NarL/FixJ family response regulator</fullName>
    </submittedName>
</protein>
<proteinExistence type="predicted"/>
<dbReference type="GO" id="GO:0003677">
    <property type="term" value="F:DNA binding"/>
    <property type="evidence" value="ECO:0007669"/>
    <property type="project" value="UniProtKB-KW"/>
</dbReference>
<dbReference type="SMART" id="SM00421">
    <property type="entry name" value="HTH_LUXR"/>
    <property type="match status" value="1"/>
</dbReference>
<dbReference type="RefSeq" id="WP_196824580.1">
    <property type="nucleotide sequence ID" value="NZ_CP046980.1"/>
</dbReference>
<dbReference type="InterPro" id="IPR001789">
    <property type="entry name" value="Sig_transdc_resp-reg_receiver"/>
</dbReference>
<keyword evidence="3 8" id="KW-0238">DNA-binding</keyword>
<dbReference type="PROSITE" id="PS50043">
    <property type="entry name" value="HTH_LUXR_2"/>
    <property type="match status" value="1"/>
</dbReference>
<feature type="modified residue" description="4-aspartylphosphate" evidence="5">
    <location>
        <position position="58"/>
    </location>
</feature>
<dbReference type="InterPro" id="IPR016032">
    <property type="entry name" value="Sig_transdc_resp-reg_C-effctor"/>
</dbReference>
<evidence type="ECO:0000313" key="8">
    <source>
        <dbReference type="EMBL" id="MBG6122129.1"/>
    </source>
</evidence>
<gene>
    <name evidence="8" type="ORF">IW254_001098</name>
</gene>
<dbReference type="PROSITE" id="PS00622">
    <property type="entry name" value="HTH_LUXR_1"/>
    <property type="match status" value="1"/>
</dbReference>
<dbReference type="PANTHER" id="PTHR43214">
    <property type="entry name" value="TWO-COMPONENT RESPONSE REGULATOR"/>
    <property type="match status" value="1"/>
</dbReference>
<evidence type="ECO:0000259" key="7">
    <source>
        <dbReference type="PROSITE" id="PS50110"/>
    </source>
</evidence>
<organism evidence="8 9">
    <name type="scientific">Corynebacterium aquatimens</name>
    <dbReference type="NCBI Taxonomy" id="1190508"/>
    <lineage>
        <taxon>Bacteria</taxon>
        <taxon>Bacillati</taxon>
        <taxon>Actinomycetota</taxon>
        <taxon>Actinomycetes</taxon>
        <taxon>Mycobacteriales</taxon>
        <taxon>Corynebacteriaceae</taxon>
        <taxon>Corynebacterium</taxon>
    </lineage>
</organism>
<dbReference type="SUPFAM" id="SSF46894">
    <property type="entry name" value="C-terminal effector domain of the bipartite response regulators"/>
    <property type="match status" value="1"/>
</dbReference>
<dbReference type="AlphaFoldDB" id="A0A931GXP8"/>
<feature type="domain" description="HTH luxR-type" evidence="6">
    <location>
        <begin position="154"/>
        <end position="219"/>
    </location>
</feature>
<accession>A0A931GXP8</accession>
<keyword evidence="1 5" id="KW-0597">Phosphoprotein</keyword>
<dbReference type="PROSITE" id="PS50110">
    <property type="entry name" value="RESPONSE_REGULATORY"/>
    <property type="match status" value="1"/>
</dbReference>
<dbReference type="InterPro" id="IPR039420">
    <property type="entry name" value="WalR-like"/>
</dbReference>
<dbReference type="Gene3D" id="3.40.50.2300">
    <property type="match status" value="1"/>
</dbReference>
<evidence type="ECO:0000256" key="4">
    <source>
        <dbReference type="ARBA" id="ARBA00023163"/>
    </source>
</evidence>
<keyword evidence="2" id="KW-0805">Transcription regulation</keyword>
<dbReference type="InterPro" id="IPR058245">
    <property type="entry name" value="NreC/VraR/RcsB-like_REC"/>
</dbReference>
<name>A0A931GXP8_9CORY</name>